<sequence>MQSTTSQKCNDLMVPADDEMLAETSAQALKNENVCHIEYPPRPPSLKLVKNKKVGSSVKAVGILKYVEDFEILEVLGKGFFGVAYKVREKRLHNGKHGPTPVLVMKEPVITGNQSRSTAKKIVSDEYYMLRTLRHSNILKTRGICVQQCDAEWKLNLLVDFCDSGSLQQTILNTSIEFDWWYRCHIALDICSAMDFVHRKGFMHRDLTSMNILLQSQYRSHPKAIVADFGLSCKTPQKGEIKQQVGTQNWMAPEMLMERFYDEKADVFSFGIICCQMIARLDADHDAGLYRTPSFGLDYVRFTAHCPSDTPLSLLKTAFLCCLWNSESRPSFGDLYRRLKEIVRTDLPKLLENTLTDQIRIGRSHSDAEIRPAVIPPFPSKRFLCEENSIPEGVTVSVTLDTEPSTPVDENASLSSADLDQRLRQLAKHVAEEDPDYQESSMNPFSKHDRYRSMRKIKPGDLNFLRKFNSKPTENEPILEPEDSESLNTTSNSRKSSIKRCRSMPQLLFTPTTNCNRSPPLHKVSKRSFTLGLGEQRELQGRITMTFRDYDMKFTKSTSKSSHLQSVQDVNITASDESLNKDLFLMDIEKAARKNETLNSESEYSDAEEGSEILSAEKIFEKDENRTRLQRFESPVFEEEQVSLPKNGYKLPPKSKSVSFYSTKSPKSSVKSKKNPIKRFSNTFDSSQCTIC</sequence>
<dbReference type="GO" id="GO:0005524">
    <property type="term" value="F:ATP binding"/>
    <property type="evidence" value="ECO:0007669"/>
    <property type="project" value="UniProtKB-UniRule"/>
</dbReference>
<protein>
    <recommendedName>
        <fullName evidence="4">dual-specificity kinase</fullName>
        <ecNumber evidence="4">2.7.12.1</ecNumber>
    </recommendedName>
</protein>
<evidence type="ECO:0000256" key="9">
    <source>
        <dbReference type="ARBA" id="ARBA00022840"/>
    </source>
</evidence>
<evidence type="ECO:0000256" key="4">
    <source>
        <dbReference type="ARBA" id="ARBA00013203"/>
    </source>
</evidence>
<comment type="cofactor">
    <cofactor evidence="1">
        <name>Mn(2+)</name>
        <dbReference type="ChEBI" id="CHEBI:29035"/>
    </cofactor>
</comment>
<evidence type="ECO:0000256" key="15">
    <source>
        <dbReference type="SAM" id="MobiDB-lite"/>
    </source>
</evidence>
<dbReference type="InterPro" id="IPR008266">
    <property type="entry name" value="Tyr_kinase_AS"/>
</dbReference>
<evidence type="ECO:0000256" key="12">
    <source>
        <dbReference type="ARBA" id="ARBA00049308"/>
    </source>
</evidence>
<feature type="region of interest" description="Disordered" evidence="15">
    <location>
        <begin position="644"/>
        <end position="676"/>
    </location>
</feature>
<dbReference type="Pfam" id="PF07714">
    <property type="entry name" value="PK_Tyr_Ser-Thr"/>
    <property type="match status" value="1"/>
</dbReference>
<accession>A0A811K3P0</accession>
<keyword evidence="9 14" id="KW-0067">ATP-binding</keyword>
<dbReference type="PROSITE" id="PS00107">
    <property type="entry name" value="PROTEIN_KINASE_ATP"/>
    <property type="match status" value="1"/>
</dbReference>
<comment type="catalytic activity">
    <reaction evidence="13">
        <text>L-tyrosyl-[protein] + ATP = O-phospho-L-tyrosyl-[protein] + ADP + H(+)</text>
        <dbReference type="Rhea" id="RHEA:10596"/>
        <dbReference type="Rhea" id="RHEA-COMP:10136"/>
        <dbReference type="Rhea" id="RHEA-COMP:20101"/>
        <dbReference type="ChEBI" id="CHEBI:15378"/>
        <dbReference type="ChEBI" id="CHEBI:30616"/>
        <dbReference type="ChEBI" id="CHEBI:46858"/>
        <dbReference type="ChEBI" id="CHEBI:61978"/>
        <dbReference type="ChEBI" id="CHEBI:456216"/>
        <dbReference type="EC" id="2.7.12.1"/>
    </reaction>
</comment>
<keyword evidence="5" id="KW-0723">Serine/threonine-protein kinase</keyword>
<dbReference type="Proteomes" id="UP000614601">
    <property type="component" value="Unassembled WGS sequence"/>
</dbReference>
<dbReference type="InterPro" id="IPR017441">
    <property type="entry name" value="Protein_kinase_ATP_BS"/>
</dbReference>
<dbReference type="PANTHER" id="PTHR46485:SF5">
    <property type="entry name" value="CENTER DIVIDER, ISOFORM A"/>
    <property type="match status" value="1"/>
</dbReference>
<evidence type="ECO:0000256" key="13">
    <source>
        <dbReference type="ARBA" id="ARBA00051680"/>
    </source>
</evidence>
<evidence type="ECO:0000256" key="5">
    <source>
        <dbReference type="ARBA" id="ARBA00022527"/>
    </source>
</evidence>
<dbReference type="GO" id="GO:0005737">
    <property type="term" value="C:cytoplasm"/>
    <property type="evidence" value="ECO:0007669"/>
    <property type="project" value="TreeGrafter"/>
</dbReference>
<comment type="catalytic activity">
    <reaction evidence="11">
        <text>L-seryl-[protein] + ATP = O-phospho-L-seryl-[protein] + ADP + H(+)</text>
        <dbReference type="Rhea" id="RHEA:17989"/>
        <dbReference type="Rhea" id="RHEA-COMP:9863"/>
        <dbReference type="Rhea" id="RHEA-COMP:11604"/>
        <dbReference type="ChEBI" id="CHEBI:15378"/>
        <dbReference type="ChEBI" id="CHEBI:29999"/>
        <dbReference type="ChEBI" id="CHEBI:30616"/>
        <dbReference type="ChEBI" id="CHEBI:83421"/>
        <dbReference type="ChEBI" id="CHEBI:456216"/>
        <dbReference type="EC" id="2.7.12.1"/>
    </reaction>
</comment>
<dbReference type="OrthoDB" id="20134at2759"/>
<evidence type="ECO:0000256" key="10">
    <source>
        <dbReference type="ARBA" id="ARBA00023211"/>
    </source>
</evidence>
<comment type="caution">
    <text evidence="17">The sequence shown here is derived from an EMBL/GenBank/DDBJ whole genome shotgun (WGS) entry which is preliminary data.</text>
</comment>
<evidence type="ECO:0000313" key="18">
    <source>
        <dbReference type="Proteomes" id="UP000614601"/>
    </source>
</evidence>
<dbReference type="SUPFAM" id="SSF56112">
    <property type="entry name" value="Protein kinase-like (PK-like)"/>
    <property type="match status" value="1"/>
</dbReference>
<evidence type="ECO:0000259" key="16">
    <source>
        <dbReference type="PROSITE" id="PS50011"/>
    </source>
</evidence>
<dbReference type="GO" id="GO:0030036">
    <property type="term" value="P:actin cytoskeleton organization"/>
    <property type="evidence" value="ECO:0007669"/>
    <property type="project" value="TreeGrafter"/>
</dbReference>
<keyword evidence="6" id="KW-0808">Transferase</keyword>
<proteinExistence type="inferred from homology"/>
<comment type="cofactor">
    <cofactor evidence="2">
        <name>Mg(2+)</name>
        <dbReference type="ChEBI" id="CHEBI:18420"/>
    </cofactor>
</comment>
<dbReference type="InterPro" id="IPR050940">
    <property type="entry name" value="Actin_reg-Ser/Thr_kinase"/>
</dbReference>
<dbReference type="InterPro" id="IPR001245">
    <property type="entry name" value="Ser-Thr/Tyr_kinase_cat_dom"/>
</dbReference>
<evidence type="ECO:0000313" key="17">
    <source>
        <dbReference type="EMBL" id="CAD5209739.1"/>
    </source>
</evidence>
<dbReference type="EMBL" id="CAJFDH010000002">
    <property type="protein sequence ID" value="CAD5209739.1"/>
    <property type="molecule type" value="Genomic_DNA"/>
</dbReference>
<feature type="binding site" evidence="14">
    <location>
        <position position="106"/>
    </location>
    <ligand>
        <name>ATP</name>
        <dbReference type="ChEBI" id="CHEBI:30616"/>
    </ligand>
</feature>
<evidence type="ECO:0000256" key="11">
    <source>
        <dbReference type="ARBA" id="ARBA00049003"/>
    </source>
</evidence>
<dbReference type="PROSITE" id="PS00109">
    <property type="entry name" value="PROTEIN_KINASE_TYR"/>
    <property type="match status" value="1"/>
</dbReference>
<evidence type="ECO:0000256" key="14">
    <source>
        <dbReference type="PROSITE-ProRule" id="PRU10141"/>
    </source>
</evidence>
<gene>
    <name evidence="17" type="ORF">BOKJ2_LOCUS2838</name>
</gene>
<dbReference type="GO" id="GO:0004712">
    <property type="term" value="F:protein serine/threonine/tyrosine kinase activity"/>
    <property type="evidence" value="ECO:0007669"/>
    <property type="project" value="UniProtKB-EC"/>
</dbReference>
<feature type="domain" description="Protein kinase" evidence="16">
    <location>
        <begin position="70"/>
        <end position="451"/>
    </location>
</feature>
<dbReference type="PROSITE" id="PS50011">
    <property type="entry name" value="PROTEIN_KINASE_DOM"/>
    <property type="match status" value="1"/>
</dbReference>
<dbReference type="GO" id="GO:0046872">
    <property type="term" value="F:metal ion binding"/>
    <property type="evidence" value="ECO:0007669"/>
    <property type="project" value="UniProtKB-KW"/>
</dbReference>
<comment type="similarity">
    <text evidence="3">Belongs to the protein kinase superfamily. TKL Ser/Thr protein kinase family.</text>
</comment>
<organism evidence="17 18">
    <name type="scientific">Bursaphelenchus okinawaensis</name>
    <dbReference type="NCBI Taxonomy" id="465554"/>
    <lineage>
        <taxon>Eukaryota</taxon>
        <taxon>Metazoa</taxon>
        <taxon>Ecdysozoa</taxon>
        <taxon>Nematoda</taxon>
        <taxon>Chromadorea</taxon>
        <taxon>Rhabditida</taxon>
        <taxon>Tylenchina</taxon>
        <taxon>Tylenchomorpha</taxon>
        <taxon>Aphelenchoidea</taxon>
        <taxon>Aphelenchoididae</taxon>
        <taxon>Bursaphelenchus</taxon>
    </lineage>
</organism>
<dbReference type="GO" id="GO:0004674">
    <property type="term" value="F:protein serine/threonine kinase activity"/>
    <property type="evidence" value="ECO:0007669"/>
    <property type="project" value="UniProtKB-KW"/>
</dbReference>
<evidence type="ECO:0000256" key="2">
    <source>
        <dbReference type="ARBA" id="ARBA00001946"/>
    </source>
</evidence>
<feature type="compositionally biased region" description="Polar residues" evidence="15">
    <location>
        <begin position="486"/>
        <end position="495"/>
    </location>
</feature>
<evidence type="ECO:0000256" key="1">
    <source>
        <dbReference type="ARBA" id="ARBA00001936"/>
    </source>
</evidence>
<keyword evidence="10" id="KW-0464">Manganese</keyword>
<evidence type="ECO:0000256" key="7">
    <source>
        <dbReference type="ARBA" id="ARBA00022741"/>
    </source>
</evidence>
<keyword evidence="18" id="KW-1185">Reference proteome</keyword>
<evidence type="ECO:0000256" key="3">
    <source>
        <dbReference type="ARBA" id="ARBA00005843"/>
    </source>
</evidence>
<dbReference type="AlphaFoldDB" id="A0A811K3P0"/>
<reference evidence="17" key="1">
    <citation type="submission" date="2020-09" db="EMBL/GenBank/DDBJ databases">
        <authorList>
            <person name="Kikuchi T."/>
        </authorList>
    </citation>
    <scope>NUCLEOTIDE SEQUENCE</scope>
    <source>
        <strain evidence="17">SH1</strain>
    </source>
</reference>
<dbReference type="GO" id="GO:0005634">
    <property type="term" value="C:nucleus"/>
    <property type="evidence" value="ECO:0007669"/>
    <property type="project" value="TreeGrafter"/>
</dbReference>
<dbReference type="Gene3D" id="1.10.510.10">
    <property type="entry name" value="Transferase(Phosphotransferase) domain 1"/>
    <property type="match status" value="1"/>
</dbReference>
<comment type="catalytic activity">
    <reaction evidence="12">
        <text>L-threonyl-[protein] + ATP = O-phospho-L-threonyl-[protein] + ADP + H(+)</text>
        <dbReference type="Rhea" id="RHEA:46608"/>
        <dbReference type="Rhea" id="RHEA-COMP:11060"/>
        <dbReference type="Rhea" id="RHEA-COMP:11605"/>
        <dbReference type="ChEBI" id="CHEBI:15378"/>
        <dbReference type="ChEBI" id="CHEBI:30013"/>
        <dbReference type="ChEBI" id="CHEBI:30616"/>
        <dbReference type="ChEBI" id="CHEBI:61977"/>
        <dbReference type="ChEBI" id="CHEBI:456216"/>
        <dbReference type="EC" id="2.7.12.1"/>
    </reaction>
</comment>
<dbReference type="EC" id="2.7.12.1" evidence="4"/>
<dbReference type="Proteomes" id="UP000783686">
    <property type="component" value="Unassembled WGS sequence"/>
</dbReference>
<name>A0A811K3P0_9BILA</name>
<feature type="region of interest" description="Disordered" evidence="15">
    <location>
        <begin position="465"/>
        <end position="499"/>
    </location>
</feature>
<dbReference type="InterPro" id="IPR011009">
    <property type="entry name" value="Kinase-like_dom_sf"/>
</dbReference>
<dbReference type="EMBL" id="CAJFCW020000002">
    <property type="protein sequence ID" value="CAG9089966.1"/>
    <property type="molecule type" value="Genomic_DNA"/>
</dbReference>
<keyword evidence="8" id="KW-0418">Kinase</keyword>
<dbReference type="InterPro" id="IPR000719">
    <property type="entry name" value="Prot_kinase_dom"/>
</dbReference>
<evidence type="ECO:0000256" key="8">
    <source>
        <dbReference type="ARBA" id="ARBA00022777"/>
    </source>
</evidence>
<evidence type="ECO:0000256" key="6">
    <source>
        <dbReference type="ARBA" id="ARBA00022679"/>
    </source>
</evidence>
<keyword evidence="7 14" id="KW-0547">Nucleotide-binding</keyword>
<dbReference type="PANTHER" id="PTHR46485">
    <property type="entry name" value="LIM DOMAIN KINASE 1"/>
    <property type="match status" value="1"/>
</dbReference>